<feature type="transmembrane region" description="Helical" evidence="8">
    <location>
        <begin position="24"/>
        <end position="46"/>
    </location>
</feature>
<comment type="caution">
    <text evidence="10">The sequence shown here is derived from an EMBL/GenBank/DDBJ whole genome shotgun (WGS) entry which is preliminary data.</text>
</comment>
<feature type="domain" description="Histidine kinase" evidence="9">
    <location>
        <begin position="183"/>
        <end position="396"/>
    </location>
</feature>
<feature type="region of interest" description="Disordered" evidence="7">
    <location>
        <begin position="393"/>
        <end position="429"/>
    </location>
</feature>
<protein>
    <recommendedName>
        <fullName evidence="2">histidine kinase</fullName>
        <ecNumber evidence="2">2.7.13.3</ecNumber>
    </recommendedName>
</protein>
<dbReference type="Pfam" id="PF16926">
    <property type="entry name" value="HisKA_4TM"/>
    <property type="match status" value="1"/>
</dbReference>
<dbReference type="PANTHER" id="PTHR42878">
    <property type="entry name" value="TWO-COMPONENT HISTIDINE KINASE"/>
    <property type="match status" value="1"/>
</dbReference>
<feature type="coiled-coil region" evidence="6">
    <location>
        <begin position="146"/>
        <end position="183"/>
    </location>
</feature>
<dbReference type="OrthoDB" id="106630at2157"/>
<keyword evidence="5 10" id="KW-0418">Kinase</keyword>
<evidence type="ECO:0000256" key="8">
    <source>
        <dbReference type="SAM" id="Phobius"/>
    </source>
</evidence>
<dbReference type="InterPro" id="IPR036097">
    <property type="entry name" value="HisK_dim/P_sf"/>
</dbReference>
<dbReference type="InterPro" id="IPR036890">
    <property type="entry name" value="HATPase_C_sf"/>
</dbReference>
<dbReference type="InterPro" id="IPR003661">
    <property type="entry name" value="HisK_dim/P_dom"/>
</dbReference>
<feature type="compositionally biased region" description="Basic and acidic residues" evidence="7">
    <location>
        <begin position="397"/>
        <end position="417"/>
    </location>
</feature>
<keyword evidence="3" id="KW-0597">Phosphoprotein</keyword>
<evidence type="ECO:0000256" key="3">
    <source>
        <dbReference type="ARBA" id="ARBA00022553"/>
    </source>
</evidence>
<dbReference type="GO" id="GO:0007234">
    <property type="term" value="P:osmosensory signaling via phosphorelay pathway"/>
    <property type="evidence" value="ECO:0007669"/>
    <property type="project" value="TreeGrafter"/>
</dbReference>
<reference evidence="10" key="1">
    <citation type="submission" date="2020-06" db="EMBL/GenBank/DDBJ databases">
        <title>Haloterrigena sp. nov., an extremely halophilic archaeon isolated from a saline sediment.</title>
        <authorList>
            <person name="Liu B.-B."/>
        </authorList>
    </citation>
    <scope>NUCLEOTIDE SEQUENCE</scope>
    <source>
        <strain evidence="10">SYSU A121-1</strain>
    </source>
</reference>
<keyword evidence="8" id="KW-1133">Transmembrane helix</keyword>
<dbReference type="SMART" id="SM00388">
    <property type="entry name" value="HisKA"/>
    <property type="match status" value="1"/>
</dbReference>
<dbReference type="SUPFAM" id="SSF55874">
    <property type="entry name" value="ATPase domain of HSP90 chaperone/DNA topoisomerase II/histidine kinase"/>
    <property type="match status" value="1"/>
</dbReference>
<dbReference type="Gene3D" id="3.30.565.10">
    <property type="entry name" value="Histidine kinase-like ATPase, C-terminal domain"/>
    <property type="match status" value="1"/>
</dbReference>
<dbReference type="SUPFAM" id="SSF47384">
    <property type="entry name" value="Homodimeric domain of signal transducing histidine kinase"/>
    <property type="match status" value="1"/>
</dbReference>
<evidence type="ECO:0000256" key="2">
    <source>
        <dbReference type="ARBA" id="ARBA00012438"/>
    </source>
</evidence>
<organism evidence="10 11">
    <name type="scientific">Haloterrigena gelatinilytica</name>
    <dbReference type="NCBI Taxonomy" id="2741724"/>
    <lineage>
        <taxon>Archaea</taxon>
        <taxon>Methanobacteriati</taxon>
        <taxon>Methanobacteriota</taxon>
        <taxon>Stenosarchaea group</taxon>
        <taxon>Halobacteria</taxon>
        <taxon>Halobacteriales</taxon>
        <taxon>Natrialbaceae</taxon>
        <taxon>Haloterrigena</taxon>
    </lineage>
</organism>
<evidence type="ECO:0000256" key="4">
    <source>
        <dbReference type="ARBA" id="ARBA00022679"/>
    </source>
</evidence>
<dbReference type="PROSITE" id="PS50109">
    <property type="entry name" value="HIS_KIN"/>
    <property type="match status" value="1"/>
</dbReference>
<feature type="transmembrane region" description="Helical" evidence="8">
    <location>
        <begin position="116"/>
        <end position="137"/>
    </location>
</feature>
<dbReference type="EC" id="2.7.13.3" evidence="2"/>
<dbReference type="InterPro" id="IPR050351">
    <property type="entry name" value="BphY/WalK/GraS-like"/>
</dbReference>
<dbReference type="SMART" id="SM00387">
    <property type="entry name" value="HATPase_c"/>
    <property type="match status" value="1"/>
</dbReference>
<evidence type="ECO:0000313" key="11">
    <source>
        <dbReference type="Proteomes" id="UP000728647"/>
    </source>
</evidence>
<dbReference type="AlphaFoldDB" id="A0A8J8GTJ6"/>
<evidence type="ECO:0000256" key="6">
    <source>
        <dbReference type="SAM" id="Coils"/>
    </source>
</evidence>
<dbReference type="InterPro" id="IPR031623">
    <property type="entry name" value="HisKA_4TM"/>
</dbReference>
<keyword evidence="8" id="KW-0812">Transmembrane</keyword>
<dbReference type="Pfam" id="PF02518">
    <property type="entry name" value="HATPase_c"/>
    <property type="match status" value="1"/>
</dbReference>
<dbReference type="EMBL" id="JABURA010000001">
    <property type="protein sequence ID" value="NUB93200.1"/>
    <property type="molecule type" value="Genomic_DNA"/>
</dbReference>
<keyword evidence="8" id="KW-0472">Membrane</keyword>
<gene>
    <name evidence="10" type="ORF">HT576_19525</name>
</gene>
<proteinExistence type="predicted"/>
<accession>A0A8J8GTJ6</accession>
<dbReference type="Proteomes" id="UP000728647">
    <property type="component" value="Unassembled WGS sequence"/>
</dbReference>
<keyword evidence="6" id="KW-0175">Coiled coil</keyword>
<dbReference type="PRINTS" id="PR00344">
    <property type="entry name" value="BCTRLSENSOR"/>
</dbReference>
<dbReference type="InterPro" id="IPR003594">
    <property type="entry name" value="HATPase_dom"/>
</dbReference>
<feature type="transmembrane region" description="Helical" evidence="8">
    <location>
        <begin position="58"/>
        <end position="76"/>
    </location>
</feature>
<evidence type="ECO:0000259" key="9">
    <source>
        <dbReference type="PROSITE" id="PS50109"/>
    </source>
</evidence>
<dbReference type="Pfam" id="PF00512">
    <property type="entry name" value="HisKA"/>
    <property type="match status" value="1"/>
</dbReference>
<comment type="catalytic activity">
    <reaction evidence="1">
        <text>ATP + protein L-histidine = ADP + protein N-phospho-L-histidine.</text>
        <dbReference type="EC" id="2.7.13.3"/>
    </reaction>
</comment>
<feature type="transmembrane region" description="Helical" evidence="8">
    <location>
        <begin position="88"/>
        <end position="109"/>
    </location>
</feature>
<keyword evidence="4" id="KW-0808">Transferase</keyword>
<dbReference type="GO" id="GO:0000155">
    <property type="term" value="F:phosphorelay sensor kinase activity"/>
    <property type="evidence" value="ECO:0007669"/>
    <property type="project" value="InterPro"/>
</dbReference>
<dbReference type="GO" id="GO:0030295">
    <property type="term" value="F:protein kinase activator activity"/>
    <property type="evidence" value="ECO:0007669"/>
    <property type="project" value="TreeGrafter"/>
</dbReference>
<dbReference type="FunFam" id="3.30.565.10:FF:000006">
    <property type="entry name" value="Sensor histidine kinase WalK"/>
    <property type="match status" value="1"/>
</dbReference>
<evidence type="ECO:0000256" key="7">
    <source>
        <dbReference type="SAM" id="MobiDB-lite"/>
    </source>
</evidence>
<evidence type="ECO:0000256" key="1">
    <source>
        <dbReference type="ARBA" id="ARBA00000085"/>
    </source>
</evidence>
<sequence length="429" mass="46792">MSRRSFEFGVDLESPGDEIGSWRYVIPVFGVVLLVSAIVKSALALVSSGVLLEAALDLALISTPGIAMLYIGHWLPETTIPSELYPRIVTWVFGGVAVMAFVMGLRVIHPGVSVRFTFGTQAVLLSIGSLAGLGIGIHEAQALTHARTLEERNETLNRTERRLEEVVAELEASNEQLEQFAHAASHDLQEPLRMVTNYLELLEDRYGDELDDDGEEFLAYAVDGAERMHAMIDGLLEYSRVDAQGEPFEAVDLDAVLDDVLTDLQFRIDETDTELTREPLPTVEGDERQLQQLFQNLLTNAIDYSGDDPPRIHVSATREGATRTVSVRDEGVGIDSDDADRIFDVFQRLNSADERAGSGIGLALCDRIVDRHGGEIRVDSASGAGSTFSFTLTSGERAADPAAVERPDAPDDVERSESNAQFGGKCPTD</sequence>
<dbReference type="Gene3D" id="1.10.287.130">
    <property type="match status" value="1"/>
</dbReference>
<dbReference type="RefSeq" id="WP_174702860.1">
    <property type="nucleotide sequence ID" value="NZ_JABURA010000001.1"/>
</dbReference>
<evidence type="ECO:0000256" key="5">
    <source>
        <dbReference type="ARBA" id="ARBA00022777"/>
    </source>
</evidence>
<dbReference type="PANTHER" id="PTHR42878:SF15">
    <property type="entry name" value="BACTERIOPHYTOCHROME"/>
    <property type="match status" value="1"/>
</dbReference>
<evidence type="ECO:0000313" key="10">
    <source>
        <dbReference type="EMBL" id="NUB93200.1"/>
    </source>
</evidence>
<dbReference type="GO" id="GO:0000156">
    <property type="term" value="F:phosphorelay response regulator activity"/>
    <property type="evidence" value="ECO:0007669"/>
    <property type="project" value="TreeGrafter"/>
</dbReference>
<dbReference type="CDD" id="cd00082">
    <property type="entry name" value="HisKA"/>
    <property type="match status" value="1"/>
</dbReference>
<dbReference type="InterPro" id="IPR005467">
    <property type="entry name" value="His_kinase_dom"/>
</dbReference>
<name>A0A8J8GTJ6_9EURY</name>
<dbReference type="InterPro" id="IPR004358">
    <property type="entry name" value="Sig_transdc_His_kin-like_C"/>
</dbReference>